<evidence type="ECO:0000313" key="2">
    <source>
        <dbReference type="Proteomes" id="UP001595456"/>
    </source>
</evidence>
<evidence type="ECO:0000313" key="1">
    <source>
        <dbReference type="EMBL" id="MFC3097692.1"/>
    </source>
</evidence>
<dbReference type="Proteomes" id="UP001595456">
    <property type="component" value="Unassembled WGS sequence"/>
</dbReference>
<comment type="caution">
    <text evidence="1">The sequence shown here is derived from an EMBL/GenBank/DDBJ whole genome shotgun (WGS) entry which is preliminary data.</text>
</comment>
<dbReference type="InterPro" id="IPR032871">
    <property type="entry name" value="AHH_dom_containing"/>
</dbReference>
<proteinExistence type="predicted"/>
<dbReference type="Pfam" id="PF14412">
    <property type="entry name" value="AHH"/>
    <property type="match status" value="1"/>
</dbReference>
<gene>
    <name evidence="1" type="ORF">ACFODU_07745</name>
</gene>
<protein>
    <submittedName>
        <fullName evidence="1">AHH domain-containing protein</fullName>
    </submittedName>
</protein>
<name>A0ABV7E7C2_9SPHN</name>
<sequence>MHRNAVGDWARGRARLPFRSVNRPGKPGYRKHMQRHHLLPRTLLTERSLSPLFDALGHGEASLDDFRSNGLLLPALEKAAMVLGLPLHRGPHPRYNEVVAERFGQIEAGWQSSRSRNPDEALRDVVMRMRLLQAALRRALMQPFAPPRIRLNLRDPVGFGVDFAELDAMAETIWTVTQPAGGA</sequence>
<reference evidence="2" key="1">
    <citation type="journal article" date="2019" name="Int. J. Syst. Evol. Microbiol.">
        <title>The Global Catalogue of Microorganisms (GCM) 10K type strain sequencing project: providing services to taxonomists for standard genome sequencing and annotation.</title>
        <authorList>
            <consortium name="The Broad Institute Genomics Platform"/>
            <consortium name="The Broad Institute Genome Sequencing Center for Infectious Disease"/>
            <person name="Wu L."/>
            <person name="Ma J."/>
        </authorList>
    </citation>
    <scope>NUCLEOTIDE SEQUENCE [LARGE SCALE GENOMIC DNA]</scope>
    <source>
        <strain evidence="2">KCTC 52607</strain>
    </source>
</reference>
<dbReference type="EMBL" id="JBHRST010000009">
    <property type="protein sequence ID" value="MFC3097692.1"/>
    <property type="molecule type" value="Genomic_DNA"/>
</dbReference>
<accession>A0ABV7E7C2</accession>
<keyword evidence="2" id="KW-1185">Reference proteome</keyword>
<organism evidence="1 2">
    <name type="scientific">Alteraurantiacibacter palmitatis</name>
    <dbReference type="NCBI Taxonomy" id="2054628"/>
    <lineage>
        <taxon>Bacteria</taxon>
        <taxon>Pseudomonadati</taxon>
        <taxon>Pseudomonadota</taxon>
        <taxon>Alphaproteobacteria</taxon>
        <taxon>Sphingomonadales</taxon>
        <taxon>Erythrobacteraceae</taxon>
        <taxon>Alteraurantiacibacter</taxon>
    </lineage>
</organism>
<dbReference type="RefSeq" id="WP_336925143.1">
    <property type="nucleotide sequence ID" value="NZ_JBANRO010000003.1"/>
</dbReference>